<evidence type="ECO:0000313" key="6">
    <source>
        <dbReference type="EMBL" id="MBB5373742.1"/>
    </source>
</evidence>
<dbReference type="InterPro" id="IPR001624">
    <property type="entry name" value="FliE"/>
</dbReference>
<evidence type="ECO:0000256" key="1">
    <source>
        <dbReference type="ARBA" id="ARBA00004117"/>
    </source>
</evidence>
<keyword evidence="7" id="KW-1185">Reference proteome</keyword>
<protein>
    <recommendedName>
        <fullName evidence="4 5">Flagellar hook-basal body complex protein FliE</fullName>
    </recommendedName>
</protein>
<keyword evidence="6" id="KW-0282">Flagellum</keyword>
<proteinExistence type="inferred from homology"/>
<dbReference type="PANTHER" id="PTHR34653:SF1">
    <property type="entry name" value="FLAGELLAR HOOK-BASAL BODY COMPLEX PROTEIN FLIE"/>
    <property type="match status" value="1"/>
</dbReference>
<dbReference type="NCBIfam" id="TIGR00205">
    <property type="entry name" value="fliE"/>
    <property type="match status" value="1"/>
</dbReference>
<evidence type="ECO:0000313" key="7">
    <source>
        <dbReference type="Proteomes" id="UP000553706"/>
    </source>
</evidence>
<keyword evidence="3 4" id="KW-0975">Bacterial flagellum</keyword>
<accession>A0A840VU59</accession>
<dbReference type="RefSeq" id="WP_183266762.1">
    <property type="nucleotide sequence ID" value="NZ_JACHFJ010000009.1"/>
</dbReference>
<comment type="similarity">
    <text evidence="2 4">Belongs to the FliE family.</text>
</comment>
<sequence length="103" mass="10089">MLTNMAVQAAGVAAGAVVGAGNASATTAPKSNFLDLVNTALQGVSATQSSATAAEAGYAAGAPGATLGKALVASDRAEVAWNATVAVRNEVVSAYQSIMNMQF</sequence>
<dbReference type="GO" id="GO:0071973">
    <property type="term" value="P:bacterial-type flagellum-dependent cell motility"/>
    <property type="evidence" value="ECO:0007669"/>
    <property type="project" value="InterPro"/>
</dbReference>
<dbReference type="GO" id="GO:0005198">
    <property type="term" value="F:structural molecule activity"/>
    <property type="evidence" value="ECO:0007669"/>
    <property type="project" value="UniProtKB-UniRule"/>
</dbReference>
<dbReference type="GO" id="GO:0009425">
    <property type="term" value="C:bacterial-type flagellum basal body"/>
    <property type="evidence" value="ECO:0007669"/>
    <property type="project" value="UniProtKB-SubCell"/>
</dbReference>
<evidence type="ECO:0000256" key="3">
    <source>
        <dbReference type="ARBA" id="ARBA00023143"/>
    </source>
</evidence>
<dbReference type="HAMAP" id="MF_00724">
    <property type="entry name" value="FliE"/>
    <property type="match status" value="1"/>
</dbReference>
<comment type="caution">
    <text evidence="6">The sequence shown here is derived from an EMBL/GenBank/DDBJ whole genome shotgun (WGS) entry which is preliminary data.</text>
</comment>
<dbReference type="EMBL" id="JACHFJ010000009">
    <property type="protein sequence ID" value="MBB5373742.1"/>
    <property type="molecule type" value="Genomic_DNA"/>
</dbReference>
<dbReference type="AlphaFoldDB" id="A0A840VU59"/>
<evidence type="ECO:0000256" key="4">
    <source>
        <dbReference type="HAMAP-Rule" id="MF_00724"/>
    </source>
</evidence>
<dbReference type="Pfam" id="PF02049">
    <property type="entry name" value="FliE"/>
    <property type="match status" value="1"/>
</dbReference>
<dbReference type="GO" id="GO:0003774">
    <property type="term" value="F:cytoskeletal motor activity"/>
    <property type="evidence" value="ECO:0007669"/>
    <property type="project" value="InterPro"/>
</dbReference>
<reference evidence="6 7" key="1">
    <citation type="submission" date="2020-08" db="EMBL/GenBank/DDBJ databases">
        <title>Genomic Encyclopedia of Type Strains, Phase IV (KMG-IV): sequencing the most valuable type-strain genomes for metagenomic binning, comparative biology and taxonomic classification.</title>
        <authorList>
            <person name="Goeker M."/>
        </authorList>
    </citation>
    <scope>NUCLEOTIDE SEQUENCE [LARGE SCALE GENOMIC DNA]</scope>
    <source>
        <strain evidence="6 7">DSM 27026</strain>
    </source>
</reference>
<comment type="subcellular location">
    <subcellularLocation>
        <location evidence="1 4">Bacterial flagellum basal body</location>
    </subcellularLocation>
</comment>
<organism evidence="6 7">
    <name type="scientific">Acidocella aromatica</name>
    <dbReference type="NCBI Taxonomy" id="1303579"/>
    <lineage>
        <taxon>Bacteria</taxon>
        <taxon>Pseudomonadati</taxon>
        <taxon>Pseudomonadota</taxon>
        <taxon>Alphaproteobacteria</taxon>
        <taxon>Acetobacterales</taxon>
        <taxon>Acidocellaceae</taxon>
        <taxon>Acidocella</taxon>
    </lineage>
</organism>
<evidence type="ECO:0000256" key="2">
    <source>
        <dbReference type="ARBA" id="ARBA00009272"/>
    </source>
</evidence>
<name>A0A840VU59_9PROT</name>
<gene>
    <name evidence="4" type="primary">fliE</name>
    <name evidence="6" type="ORF">HNP71_002007</name>
</gene>
<keyword evidence="6" id="KW-0969">Cilium</keyword>
<dbReference type="PRINTS" id="PR01006">
    <property type="entry name" value="FLGHOOKFLIE"/>
</dbReference>
<evidence type="ECO:0000256" key="5">
    <source>
        <dbReference type="NCBIfam" id="TIGR00205"/>
    </source>
</evidence>
<keyword evidence="6" id="KW-0966">Cell projection</keyword>
<dbReference type="PANTHER" id="PTHR34653">
    <property type="match status" value="1"/>
</dbReference>
<dbReference type="Proteomes" id="UP000553706">
    <property type="component" value="Unassembled WGS sequence"/>
</dbReference>